<reference evidence="2" key="1">
    <citation type="submission" date="2021-05" db="EMBL/GenBank/DDBJ databases">
        <authorList>
            <person name="Pietrasiak N."/>
            <person name="Ward R."/>
            <person name="Stajich J.E."/>
            <person name="Kurbessoian T."/>
        </authorList>
    </citation>
    <scope>NUCLEOTIDE SEQUENCE</scope>
    <source>
        <strain evidence="2">HA4357-MV3</strain>
    </source>
</reference>
<organism evidence="2 3">
    <name type="scientific">Pelatocladus maniniholoensis HA4357-MV3</name>
    <dbReference type="NCBI Taxonomy" id="1117104"/>
    <lineage>
        <taxon>Bacteria</taxon>
        <taxon>Bacillati</taxon>
        <taxon>Cyanobacteriota</taxon>
        <taxon>Cyanophyceae</taxon>
        <taxon>Nostocales</taxon>
        <taxon>Nostocaceae</taxon>
        <taxon>Pelatocladus</taxon>
    </lineage>
</organism>
<feature type="coiled-coil region" evidence="1">
    <location>
        <begin position="96"/>
        <end position="130"/>
    </location>
</feature>
<keyword evidence="1" id="KW-0175">Coiled coil</keyword>
<dbReference type="EMBL" id="JAHHHW010000082">
    <property type="protein sequence ID" value="MBW4432221.1"/>
    <property type="molecule type" value="Genomic_DNA"/>
</dbReference>
<protein>
    <submittedName>
        <fullName evidence="2">Uncharacterized protein</fullName>
    </submittedName>
</protein>
<evidence type="ECO:0000256" key="1">
    <source>
        <dbReference type="SAM" id="Coils"/>
    </source>
</evidence>
<gene>
    <name evidence="2" type="ORF">KME28_10935</name>
</gene>
<comment type="caution">
    <text evidence="2">The sequence shown here is derived from an EMBL/GenBank/DDBJ whole genome shotgun (WGS) entry which is preliminary data.</text>
</comment>
<dbReference type="AlphaFoldDB" id="A0A9E3LSP6"/>
<reference evidence="2" key="2">
    <citation type="journal article" date="2022" name="Microbiol. Resour. Announc.">
        <title>Metagenome Sequencing to Explore Phylogenomics of Terrestrial Cyanobacteria.</title>
        <authorList>
            <person name="Ward R.D."/>
            <person name="Stajich J.E."/>
            <person name="Johansen J.R."/>
            <person name="Huntemann M."/>
            <person name="Clum A."/>
            <person name="Foster B."/>
            <person name="Foster B."/>
            <person name="Roux S."/>
            <person name="Palaniappan K."/>
            <person name="Varghese N."/>
            <person name="Mukherjee S."/>
            <person name="Reddy T.B.K."/>
            <person name="Daum C."/>
            <person name="Copeland A."/>
            <person name="Chen I.A."/>
            <person name="Ivanova N.N."/>
            <person name="Kyrpides N.C."/>
            <person name="Shapiro N."/>
            <person name="Eloe-Fadrosh E.A."/>
            <person name="Pietrasiak N."/>
        </authorList>
    </citation>
    <scope>NUCLEOTIDE SEQUENCE</scope>
    <source>
        <strain evidence="2">HA4357-MV3</strain>
    </source>
</reference>
<dbReference type="Proteomes" id="UP000813215">
    <property type="component" value="Unassembled WGS sequence"/>
</dbReference>
<name>A0A9E3LSP6_9NOST</name>
<evidence type="ECO:0000313" key="3">
    <source>
        <dbReference type="Proteomes" id="UP000813215"/>
    </source>
</evidence>
<evidence type="ECO:0000313" key="2">
    <source>
        <dbReference type="EMBL" id="MBW4432221.1"/>
    </source>
</evidence>
<sequence>MSQELTQQWLTEVQALKQQIAHLQQERDAAWESSEKWRKLYNTEAEQRRTDAQLSKQTIASLQAQIQRLQGIEAVQLNDGAATAAIQQAVAPIQSIEELKAKLVAAIKERDRIQQALKNEQDEHAQTRKSLTTALGDAIDSLTRQRAATGEQSEKEK</sequence>
<proteinExistence type="predicted"/>
<accession>A0A9E3LSP6</accession>